<dbReference type="EMBL" id="FMAR01000016">
    <property type="protein sequence ID" value="SCC58280.1"/>
    <property type="molecule type" value="Genomic_DNA"/>
</dbReference>
<name>A0A1C4FQQ1_9BACT</name>
<dbReference type="OrthoDB" id="9765330at2"/>
<dbReference type="GO" id="GO:0005975">
    <property type="term" value="P:carbohydrate metabolic process"/>
    <property type="evidence" value="ECO:0007669"/>
    <property type="project" value="InterPro"/>
</dbReference>
<gene>
    <name evidence="2" type="ORF">GA0116948_11651</name>
</gene>
<dbReference type="Pfam" id="PF00534">
    <property type="entry name" value="Glycos_transf_1"/>
    <property type="match status" value="1"/>
</dbReference>
<evidence type="ECO:0000259" key="1">
    <source>
        <dbReference type="Pfam" id="PF00534"/>
    </source>
</evidence>
<evidence type="ECO:0000313" key="3">
    <source>
        <dbReference type="Proteomes" id="UP000242818"/>
    </source>
</evidence>
<accession>A0A1C4FQQ1</accession>
<dbReference type="SUPFAM" id="SSF53756">
    <property type="entry name" value="UDP-Glycosyltransferase/glycogen phosphorylase"/>
    <property type="match status" value="1"/>
</dbReference>
<dbReference type="PANTHER" id="PTHR12526:SF572">
    <property type="entry name" value="BLL5144 PROTEIN"/>
    <property type="match status" value="1"/>
</dbReference>
<dbReference type="GO" id="GO:0016757">
    <property type="term" value="F:glycosyltransferase activity"/>
    <property type="evidence" value="ECO:0007669"/>
    <property type="project" value="InterPro"/>
</dbReference>
<dbReference type="InterPro" id="IPR008928">
    <property type="entry name" value="6-hairpin_glycosidase_sf"/>
</dbReference>
<keyword evidence="3" id="KW-1185">Reference proteome</keyword>
<proteinExistence type="predicted"/>
<sequence length="790" mass="90109">MIFEVTSPKLPAPNYFEKRRETMARVCDRKLCIMNKTLLFITSYPTRQCGIATFAQDLVNAMHKTFAGQLKIEICALLEPGVPVVYESPVRYTLNAHNAESCVEMAHTINANPDIDIVCIEHEFGLYGGDYGHHLLGLLSLLDKPFIVRFHTVLPNPDQKCLKTVSLIGALASKVTVMTQTSADILIGTYHLPAEKIVHIPHGTHAHIISDRETVKKRLGLQGKKVLSTFGLLSENKGLETGIRAMKKIAAQFPDAVYLILGKTHPTILAREGERYRERLQDLIKESGLENQVRFVNSYLTLENLLDYLAITDIYLFTSIDPDQAVSGTFVYAMSAGCPVIATSFVQAREMLDESCGFLIDFNNHEQLATAAIKLLGDDALRASMRKQAIEKTRPSIWENVALAHMAMYQDIQREKQVMMPNLPPVYLDHADRLTDEFGMIQFAKFDVPDPSSGYTLDDNARALITMCMYSKYFETNRYVLNLAHKYLNFIGFCQQPDFRFLNYVDVNHQFTGDNEGCNLEDSNGRAVWALGYLMSQYQHLPTSLVKQAYLYIRNCFTWIESLNSPRAIAFAIKGLHYYLQYERSRTVVGLLSKLATRLQKFYTNAHDDQWKWYEPCLTYGNAVLPEAMMMAWMITGKAAYKHIAEQSFEFLCSKTFRERYMKVINNRNWFHQHGVDHSSEGGEQPIEIAYTMFTLQTFYDATANAAYLEKMRIAFSWYLGNNHLRQVIYNPLTYGCYDGLETSSVNQNQGAESTVCYLMARLLMEQWNKQIYVASKNTEARPPLYLSLN</sequence>
<feature type="domain" description="Glycosyl transferase family 1" evidence="1">
    <location>
        <begin position="212"/>
        <end position="391"/>
    </location>
</feature>
<protein>
    <submittedName>
        <fullName evidence="2">Glycosyltransferase involved in cell wall bisynthesis</fullName>
    </submittedName>
</protein>
<dbReference type="InterPro" id="IPR001296">
    <property type="entry name" value="Glyco_trans_1"/>
</dbReference>
<evidence type="ECO:0000313" key="2">
    <source>
        <dbReference type="EMBL" id="SCC58280.1"/>
    </source>
</evidence>
<dbReference type="PANTHER" id="PTHR12526">
    <property type="entry name" value="GLYCOSYLTRANSFERASE"/>
    <property type="match status" value="1"/>
</dbReference>
<dbReference type="STRING" id="1335309.GA0116948_11651"/>
<dbReference type="SUPFAM" id="SSF48208">
    <property type="entry name" value="Six-hairpin glycosidases"/>
    <property type="match status" value="1"/>
</dbReference>
<dbReference type="Proteomes" id="UP000242818">
    <property type="component" value="Unassembled WGS sequence"/>
</dbReference>
<dbReference type="AlphaFoldDB" id="A0A1C4FQQ1"/>
<keyword evidence="2" id="KW-0808">Transferase</keyword>
<organism evidence="2 3">
    <name type="scientific">Chitinophaga costaii</name>
    <dbReference type="NCBI Taxonomy" id="1335309"/>
    <lineage>
        <taxon>Bacteria</taxon>
        <taxon>Pseudomonadati</taxon>
        <taxon>Bacteroidota</taxon>
        <taxon>Chitinophagia</taxon>
        <taxon>Chitinophagales</taxon>
        <taxon>Chitinophagaceae</taxon>
        <taxon>Chitinophaga</taxon>
    </lineage>
</organism>
<reference evidence="2 3" key="1">
    <citation type="submission" date="2016-08" db="EMBL/GenBank/DDBJ databases">
        <authorList>
            <person name="Seilhamer J.J."/>
        </authorList>
    </citation>
    <scope>NUCLEOTIDE SEQUENCE [LARGE SCALE GENOMIC DNA]</scope>
    <source>
        <strain evidence="2 3">A37T2</strain>
    </source>
</reference>
<dbReference type="Gene3D" id="3.40.50.2000">
    <property type="entry name" value="Glycogen Phosphorylase B"/>
    <property type="match status" value="2"/>
</dbReference>